<reference evidence="2 3" key="1">
    <citation type="submission" date="2017-04" db="EMBL/GenBank/DDBJ databases">
        <title>Draft genome of the yeast Clavispora lusitaniae type strain CBS 6936.</title>
        <authorList>
            <person name="Durrens P."/>
            <person name="Klopp C."/>
            <person name="Biteau N."/>
            <person name="Fitton-Ouhabi V."/>
            <person name="Dementhon K."/>
            <person name="Accoceberry I."/>
            <person name="Sherman D.J."/>
            <person name="Noel T."/>
        </authorList>
    </citation>
    <scope>NUCLEOTIDE SEQUENCE [LARGE SCALE GENOMIC DNA]</scope>
    <source>
        <strain evidence="2 3">CBS 6936</strain>
    </source>
</reference>
<evidence type="ECO:0000256" key="1">
    <source>
        <dbReference type="ARBA" id="ARBA00005351"/>
    </source>
</evidence>
<sequence>MSDKLKRTVARFQQRIDNKDFYEAHQTLRTIANRYVKSSHYSEAIDLLTQGSSILATNKEYGSASDLISYLIDVYSEAGIRCDNTAKDYKLKLVELISLLPDSDPSLGDLAKQALAWSKGMGGSKFGDSSLHHLFGTKMLAGAQTLAIEEDRYKMFALAELHLILGTYESLPVYVDFLFQWWAESGKSADPGIFASRAVINYAYLKNIKFARLALDRFVAKYKETASHETIEGLDFFVDAELLNFLSLLVVTLGKFDASDKFMKLYSHYKPLLAQHELVAPVEYLGRFYFNLQLGNAQGGNMLANLMSGLFK</sequence>
<dbReference type="InterPro" id="IPR011990">
    <property type="entry name" value="TPR-like_helical_dom_sf"/>
</dbReference>
<dbReference type="GO" id="GO:0072380">
    <property type="term" value="C:TRC complex"/>
    <property type="evidence" value="ECO:0007669"/>
    <property type="project" value="TreeGrafter"/>
</dbReference>
<dbReference type="PANTHER" id="PTHR12875:SF0">
    <property type="entry name" value="GOLGI TO ER TRAFFIC PROTEIN 4 HOMOLOG"/>
    <property type="match status" value="1"/>
</dbReference>
<evidence type="ECO:0000313" key="3">
    <source>
        <dbReference type="Proteomes" id="UP000195602"/>
    </source>
</evidence>
<comment type="caution">
    <text evidence="2">The sequence shown here is derived from an EMBL/GenBank/DDBJ whole genome shotgun (WGS) entry which is preliminary data.</text>
</comment>
<name>A0AA91PWR0_CLALS</name>
<accession>A0AA91PWR0</accession>
<dbReference type="KEGG" id="clus:A9F13_16g00220"/>
<dbReference type="Proteomes" id="UP000195602">
    <property type="component" value="Unassembled WGS sequence"/>
</dbReference>
<dbReference type="Pfam" id="PF04190">
    <property type="entry name" value="GET4"/>
    <property type="match status" value="1"/>
</dbReference>
<dbReference type="AlphaFoldDB" id="A0AA91PWR0"/>
<dbReference type="InterPro" id="IPR007317">
    <property type="entry name" value="GET4"/>
</dbReference>
<dbReference type="GO" id="GO:0045048">
    <property type="term" value="P:protein insertion into ER membrane"/>
    <property type="evidence" value="ECO:0007669"/>
    <property type="project" value="InterPro"/>
</dbReference>
<proteinExistence type="inferred from homology"/>
<evidence type="ECO:0000313" key="2">
    <source>
        <dbReference type="EMBL" id="OVF06929.1"/>
    </source>
</evidence>
<dbReference type="PANTHER" id="PTHR12875">
    <property type="entry name" value="GOLGI TO ER TRAFFIC PROTEIN 4 HOMOLOG"/>
    <property type="match status" value="1"/>
</dbReference>
<gene>
    <name evidence="2" type="ORF">A9F13_16g00220</name>
</gene>
<protein>
    <submittedName>
        <fullName evidence="2">Golgi to ER traffic protein</fullName>
    </submittedName>
</protein>
<dbReference type="EMBL" id="LYUB02000016">
    <property type="protein sequence ID" value="OVF06929.1"/>
    <property type="molecule type" value="Genomic_DNA"/>
</dbReference>
<comment type="similarity">
    <text evidence="1">Belongs to the GET4 family.</text>
</comment>
<organism evidence="2 3">
    <name type="scientific">Clavispora lusitaniae</name>
    <name type="common">Candida lusitaniae</name>
    <dbReference type="NCBI Taxonomy" id="36911"/>
    <lineage>
        <taxon>Eukaryota</taxon>
        <taxon>Fungi</taxon>
        <taxon>Dikarya</taxon>
        <taxon>Ascomycota</taxon>
        <taxon>Saccharomycotina</taxon>
        <taxon>Pichiomycetes</taxon>
        <taxon>Metschnikowiaceae</taxon>
        <taxon>Clavispora</taxon>
    </lineage>
</organism>
<dbReference type="Gene3D" id="1.25.40.10">
    <property type="entry name" value="Tetratricopeptide repeat domain"/>
    <property type="match status" value="1"/>
</dbReference>